<evidence type="ECO:0000313" key="3">
    <source>
        <dbReference type="EMBL" id="KAF2488736.1"/>
    </source>
</evidence>
<reference evidence="3" key="1">
    <citation type="journal article" date="2020" name="Stud. Mycol.">
        <title>101 Dothideomycetes genomes: a test case for predicting lifestyles and emergence of pathogens.</title>
        <authorList>
            <person name="Haridas S."/>
            <person name="Albert R."/>
            <person name="Binder M."/>
            <person name="Bloem J."/>
            <person name="Labutti K."/>
            <person name="Salamov A."/>
            <person name="Andreopoulos B."/>
            <person name="Baker S."/>
            <person name="Barry K."/>
            <person name="Bills G."/>
            <person name="Bluhm B."/>
            <person name="Cannon C."/>
            <person name="Castanera R."/>
            <person name="Culley D."/>
            <person name="Daum C."/>
            <person name="Ezra D."/>
            <person name="Gonzalez J."/>
            <person name="Henrissat B."/>
            <person name="Kuo A."/>
            <person name="Liang C."/>
            <person name="Lipzen A."/>
            <person name="Lutzoni F."/>
            <person name="Magnuson J."/>
            <person name="Mondo S."/>
            <person name="Nolan M."/>
            <person name="Ohm R."/>
            <person name="Pangilinan J."/>
            <person name="Park H.-J."/>
            <person name="Ramirez L."/>
            <person name="Alfaro M."/>
            <person name="Sun H."/>
            <person name="Tritt A."/>
            <person name="Yoshinaga Y."/>
            <person name="Zwiers L.-H."/>
            <person name="Turgeon B."/>
            <person name="Goodwin S."/>
            <person name="Spatafora J."/>
            <person name="Crous P."/>
            <person name="Grigoriev I."/>
        </authorList>
    </citation>
    <scope>NUCLEOTIDE SEQUENCE</scope>
    <source>
        <strain evidence="3">CBS 269.34</strain>
    </source>
</reference>
<evidence type="ECO:0000256" key="1">
    <source>
        <dbReference type="SAM" id="Phobius"/>
    </source>
</evidence>
<keyword evidence="1" id="KW-0812">Transmembrane</keyword>
<feature type="transmembrane region" description="Helical" evidence="1">
    <location>
        <begin position="65"/>
        <end position="87"/>
    </location>
</feature>
<evidence type="ECO:0000259" key="2">
    <source>
        <dbReference type="Pfam" id="PF00361"/>
    </source>
</evidence>
<gene>
    <name evidence="3" type="ORF">BU16DRAFT_473222</name>
</gene>
<name>A0A6A6Q9U0_9PEZI</name>
<protein>
    <recommendedName>
        <fullName evidence="2">NADH:quinone oxidoreductase/Mrp antiporter transmembrane domain-containing protein</fullName>
    </recommendedName>
</protein>
<dbReference type="Pfam" id="PF00361">
    <property type="entry name" value="Proton_antipo_M"/>
    <property type="match status" value="1"/>
</dbReference>
<keyword evidence="4" id="KW-1185">Reference proteome</keyword>
<dbReference type="EMBL" id="MU004201">
    <property type="protein sequence ID" value="KAF2488736.1"/>
    <property type="molecule type" value="Genomic_DNA"/>
</dbReference>
<keyword evidence="1" id="KW-1133">Transmembrane helix</keyword>
<keyword evidence="1" id="KW-0472">Membrane</keyword>
<proteinExistence type="predicted"/>
<dbReference type="Proteomes" id="UP000799750">
    <property type="component" value="Unassembled WGS sequence"/>
</dbReference>
<dbReference type="AlphaFoldDB" id="A0A6A6Q9U0"/>
<sequence>MHKYYYFKFRNNIVQAARIIGTELATTGLIGAGVGIRVDFRALILGVYLLSTIYRNSESATLGGLIYFLLGGLLFCFILLSTSLLYANLGTTNLDNLYIINSILKNSLDTILDIKDSTGNILL</sequence>
<dbReference type="InterPro" id="IPR001750">
    <property type="entry name" value="ND/Mrp_TM"/>
</dbReference>
<dbReference type="OrthoDB" id="4092844at2759"/>
<feature type="domain" description="NADH:quinone oxidoreductase/Mrp antiporter transmembrane" evidence="2">
    <location>
        <begin position="41"/>
        <end position="107"/>
    </location>
</feature>
<organism evidence="3 4">
    <name type="scientific">Lophium mytilinum</name>
    <dbReference type="NCBI Taxonomy" id="390894"/>
    <lineage>
        <taxon>Eukaryota</taxon>
        <taxon>Fungi</taxon>
        <taxon>Dikarya</taxon>
        <taxon>Ascomycota</taxon>
        <taxon>Pezizomycotina</taxon>
        <taxon>Dothideomycetes</taxon>
        <taxon>Pleosporomycetidae</taxon>
        <taxon>Mytilinidiales</taxon>
        <taxon>Mytilinidiaceae</taxon>
        <taxon>Lophium</taxon>
    </lineage>
</organism>
<evidence type="ECO:0000313" key="4">
    <source>
        <dbReference type="Proteomes" id="UP000799750"/>
    </source>
</evidence>
<accession>A0A6A6Q9U0</accession>